<dbReference type="InterPro" id="IPR015943">
    <property type="entry name" value="WD40/YVTN_repeat-like_dom_sf"/>
</dbReference>
<dbReference type="Pfam" id="PF02518">
    <property type="entry name" value="HATPase_c"/>
    <property type="match status" value="1"/>
</dbReference>
<dbReference type="InterPro" id="IPR013783">
    <property type="entry name" value="Ig-like_fold"/>
</dbReference>
<dbReference type="InterPro" id="IPR001789">
    <property type="entry name" value="Sig_transdc_resp-reg_receiver"/>
</dbReference>
<keyword evidence="3 4" id="KW-0597">Phosphoprotein</keyword>
<evidence type="ECO:0000256" key="1">
    <source>
        <dbReference type="ARBA" id="ARBA00000085"/>
    </source>
</evidence>
<name>A0A1N7LXK2_9BACT</name>
<dbReference type="OrthoDB" id="9806995at2"/>
<dbReference type="SUPFAM" id="SSF63829">
    <property type="entry name" value="Calcium-dependent phosphotriesterase"/>
    <property type="match status" value="1"/>
</dbReference>
<dbReference type="Pfam" id="PF00512">
    <property type="entry name" value="HisKA"/>
    <property type="match status" value="1"/>
</dbReference>
<dbReference type="Pfam" id="PF12833">
    <property type="entry name" value="HTH_18"/>
    <property type="match status" value="1"/>
</dbReference>
<dbReference type="SUPFAM" id="SSF47384">
    <property type="entry name" value="Homodimeric domain of signal transducing histidine kinase"/>
    <property type="match status" value="1"/>
</dbReference>
<dbReference type="InterPro" id="IPR018060">
    <property type="entry name" value="HTH_AraC"/>
</dbReference>
<evidence type="ECO:0000259" key="7">
    <source>
        <dbReference type="PROSITE" id="PS50109"/>
    </source>
</evidence>
<dbReference type="Gene3D" id="2.60.40.10">
    <property type="entry name" value="Immunoglobulins"/>
    <property type="match status" value="1"/>
</dbReference>
<feature type="domain" description="Response regulatory" evidence="8">
    <location>
        <begin position="1086"/>
        <end position="1201"/>
    </location>
</feature>
<evidence type="ECO:0000256" key="4">
    <source>
        <dbReference type="PROSITE-ProRule" id="PRU00169"/>
    </source>
</evidence>
<keyword evidence="5" id="KW-0812">Transmembrane</keyword>
<dbReference type="InterPro" id="IPR036890">
    <property type="entry name" value="HATPase_C_sf"/>
</dbReference>
<dbReference type="PANTHER" id="PTHR43547">
    <property type="entry name" value="TWO-COMPONENT HISTIDINE KINASE"/>
    <property type="match status" value="1"/>
</dbReference>
<dbReference type="Gene3D" id="3.30.565.10">
    <property type="entry name" value="Histidine kinase-like ATPase, C-terminal domain"/>
    <property type="match status" value="1"/>
</dbReference>
<dbReference type="Pfam" id="PF07495">
    <property type="entry name" value="Y_Y_Y"/>
    <property type="match status" value="1"/>
</dbReference>
<evidence type="ECO:0000259" key="8">
    <source>
        <dbReference type="PROSITE" id="PS50110"/>
    </source>
</evidence>
<dbReference type="InterPro" id="IPR005467">
    <property type="entry name" value="His_kinase_dom"/>
</dbReference>
<sequence>MDLNEYYYIMIIKVKCLMQNLKITNIISTLLLIVFLVGSVAAQELYFRQLSVDNGLSQNDVNSIVQDSFGFIWIGTFDGLNRFDGVRVQSFHRVSGNPESLPDNRISSLKEDDQKRLWIGTQAGHVSYYSLQQEKFVRIPTPAGTGTVYDFLLSNDKKFYAATSNGILQLNEEKEAYFEYIQSSKKIHFKSSAEDANGNKFFVGDSGVFLLENEILKKIKDPTNATVTCMEIVNEKIIVGSLTGLYQVVDLEKGGFLNQLELVDKETVLSLEVDNQGNLWVGTEVSGLIQLDSSLNFVNQFVSSQLDNRSLLSNIVLSLYFDRSNNLWVGNRHGLCFTSLEKTWFSSLKLNDLNRPYIRNLYVKENDLYIGINNQGLFNFDLATQKFEKLIPYDIKYVNQMAEIDNKLYVCSDQGLLIYDGDKRFQRVSLNGVIADRRSQGIRSIERDEFGRIFLGTSNGIVFKDNNNYQLVWAEHAALKELEEYTVFRMHYDKNSKQLLVATISKGLIAINFDEKGDFLGLEDELLYDLNDSPIFNTSVWAFHTDKNNSIWLGSDVGLFVREQDSRVFEQVEIDGILDKKIVSIVEDNIGDLWLSNTHGLIQYKPESGKIMKYDYGDGLLSSSMTEGSGKLGDLLFFGTTSGVNFINPQKLNTKLKKPEILLSNLKIHNELVTPGRELFGSVILNKNINSAEILELNHNQNNFSLEFAGTDYSSITKNRFRYRLENYDKKWINANENRLISYSNLDPGNYVLQIQAEDNEGNWAENSIYLPISIIPSPWKTPIAYLIYSLVLISIIIVFIYFYHSKQRLDHQIQLDQIKINQDNALREKQLRFFVDVAHEFKTPLSLILAPFNDLFKHDLNSDQKNVFLQIVSRNINRMNFLVNQLLDLGKITEGLNLIKVTKRDLRQTIRDYLQSFEWQVNHEKIDLRLNLDHCVGFFDQDVLEKGFYNILSNAFKYTPQGGTINISLKSKEVEGELIAIITVSDSGPGIPDEQKDRVFERFYHGKDRASSGIGLHLAQQLIQAHGGSIEVVDSKLGGAKFIIELPISKERYSNYQTDLTDETAEVYNDADTLFEEETAVNEETILIVEDDHDLRNYLKLSLQHDYGILESNNGEQGFEMAQNKLPDIIISDIMMPIMDGIEMCKLLKSNEGTSHIPILFLTAKTDVEMQKKGLDAGAWDYITKPFDSEVLHRKVENILVTRNRFKSYLLEHNLDFDIRTHYTSYDQRLLQNVNKVIEENLEDASFTVNDLANEVGLSRMHLHRKLKTLVGETGKEIIVRAKIKHAVSMFDQGCDRVQEVMNAIGMTNYGSFNNNFKKIMNITATEYLNNLKSKSKEIDH</sequence>
<accession>A0A1N7LXK2</accession>
<keyword evidence="5" id="KW-1133">Transmembrane helix</keyword>
<proteinExistence type="predicted"/>
<evidence type="ECO:0000256" key="5">
    <source>
        <dbReference type="SAM" id="Phobius"/>
    </source>
</evidence>
<dbReference type="InterPro" id="IPR011047">
    <property type="entry name" value="Quinoprotein_ADH-like_sf"/>
</dbReference>
<dbReference type="PROSITE" id="PS50109">
    <property type="entry name" value="HIS_KIN"/>
    <property type="match status" value="1"/>
</dbReference>
<dbReference type="EMBL" id="FTOP01000004">
    <property type="protein sequence ID" value="SIS78550.1"/>
    <property type="molecule type" value="Genomic_DNA"/>
</dbReference>
<dbReference type="SUPFAM" id="SSF52172">
    <property type="entry name" value="CheY-like"/>
    <property type="match status" value="1"/>
</dbReference>
<dbReference type="Pfam" id="PF00072">
    <property type="entry name" value="Response_reg"/>
    <property type="match status" value="1"/>
</dbReference>
<protein>
    <recommendedName>
        <fullName evidence="2">histidine kinase</fullName>
        <ecNumber evidence="2">2.7.13.3</ecNumber>
    </recommendedName>
</protein>
<evidence type="ECO:0000256" key="2">
    <source>
        <dbReference type="ARBA" id="ARBA00012438"/>
    </source>
</evidence>
<dbReference type="SMART" id="SM00387">
    <property type="entry name" value="HATPase_c"/>
    <property type="match status" value="1"/>
</dbReference>
<dbReference type="InterPro" id="IPR011123">
    <property type="entry name" value="Y_Y_Y"/>
</dbReference>
<dbReference type="InterPro" id="IPR004358">
    <property type="entry name" value="Sig_transdc_His_kin-like_C"/>
</dbReference>
<keyword evidence="5" id="KW-0472">Membrane</keyword>
<feature type="transmembrane region" description="Helical" evidence="5">
    <location>
        <begin position="784"/>
        <end position="804"/>
    </location>
</feature>
<evidence type="ECO:0000313" key="10">
    <source>
        <dbReference type="Proteomes" id="UP000186026"/>
    </source>
</evidence>
<dbReference type="CDD" id="cd00082">
    <property type="entry name" value="HisKA"/>
    <property type="match status" value="1"/>
</dbReference>
<dbReference type="CDD" id="cd17574">
    <property type="entry name" value="REC_OmpR"/>
    <property type="match status" value="1"/>
</dbReference>
<evidence type="ECO:0000313" key="9">
    <source>
        <dbReference type="EMBL" id="SIS78550.1"/>
    </source>
</evidence>
<comment type="catalytic activity">
    <reaction evidence="1">
        <text>ATP + protein L-histidine = ADP + protein N-phospho-L-histidine.</text>
        <dbReference type="EC" id="2.7.13.3"/>
    </reaction>
</comment>
<feature type="domain" description="Histidine kinase" evidence="7">
    <location>
        <begin position="837"/>
        <end position="1051"/>
    </location>
</feature>
<dbReference type="InterPro" id="IPR036097">
    <property type="entry name" value="HisK_dim/P_sf"/>
</dbReference>
<dbReference type="SMART" id="SM00388">
    <property type="entry name" value="HisKA"/>
    <property type="match status" value="1"/>
</dbReference>
<organism evidence="9 10">
    <name type="scientific">Belliella pelovolcani</name>
    <dbReference type="NCBI Taxonomy" id="529505"/>
    <lineage>
        <taxon>Bacteria</taxon>
        <taxon>Pseudomonadati</taxon>
        <taxon>Bacteroidota</taxon>
        <taxon>Cytophagia</taxon>
        <taxon>Cytophagales</taxon>
        <taxon>Cyclobacteriaceae</taxon>
        <taxon>Belliella</taxon>
    </lineage>
</organism>
<dbReference type="CDD" id="cd00075">
    <property type="entry name" value="HATPase"/>
    <property type="match status" value="1"/>
</dbReference>
<dbReference type="STRING" id="529505.SAMN05421761_104199"/>
<dbReference type="InterPro" id="IPR011006">
    <property type="entry name" value="CheY-like_superfamily"/>
</dbReference>
<dbReference type="PROSITE" id="PS01124">
    <property type="entry name" value="HTH_ARAC_FAMILY_2"/>
    <property type="match status" value="1"/>
</dbReference>
<feature type="domain" description="HTH araC/xylS-type" evidence="6">
    <location>
        <begin position="1233"/>
        <end position="1332"/>
    </location>
</feature>
<dbReference type="SMART" id="SM00448">
    <property type="entry name" value="REC"/>
    <property type="match status" value="1"/>
</dbReference>
<dbReference type="Gene3D" id="3.40.50.2300">
    <property type="match status" value="1"/>
</dbReference>
<dbReference type="GO" id="GO:0003700">
    <property type="term" value="F:DNA-binding transcription factor activity"/>
    <property type="evidence" value="ECO:0007669"/>
    <property type="project" value="InterPro"/>
</dbReference>
<dbReference type="PRINTS" id="PR00344">
    <property type="entry name" value="BCTRLSENSOR"/>
</dbReference>
<dbReference type="Proteomes" id="UP000186026">
    <property type="component" value="Unassembled WGS sequence"/>
</dbReference>
<dbReference type="InterPro" id="IPR003594">
    <property type="entry name" value="HATPase_dom"/>
</dbReference>
<dbReference type="SMART" id="SM00342">
    <property type="entry name" value="HTH_ARAC"/>
    <property type="match status" value="1"/>
</dbReference>
<dbReference type="InterPro" id="IPR003661">
    <property type="entry name" value="HisK_dim/P_dom"/>
</dbReference>
<keyword evidence="10" id="KW-1185">Reference proteome</keyword>
<dbReference type="GO" id="GO:0000155">
    <property type="term" value="F:phosphorelay sensor kinase activity"/>
    <property type="evidence" value="ECO:0007669"/>
    <property type="project" value="InterPro"/>
</dbReference>
<gene>
    <name evidence="9" type="ORF">SAMN05421761_104199</name>
</gene>
<dbReference type="FunFam" id="2.60.40.10:FF:000791">
    <property type="entry name" value="Two-component system sensor histidine kinase/response regulator"/>
    <property type="match status" value="1"/>
</dbReference>
<feature type="modified residue" description="4-aspartylphosphate" evidence="4">
    <location>
        <position position="1134"/>
    </location>
</feature>
<dbReference type="PROSITE" id="PS50110">
    <property type="entry name" value="RESPONSE_REGULATORY"/>
    <property type="match status" value="1"/>
</dbReference>
<dbReference type="Pfam" id="PF07494">
    <property type="entry name" value="Reg_prop"/>
    <property type="match status" value="4"/>
</dbReference>
<dbReference type="SUPFAM" id="SSF55874">
    <property type="entry name" value="ATPase domain of HSP90 chaperone/DNA topoisomerase II/histidine kinase"/>
    <property type="match status" value="1"/>
</dbReference>
<dbReference type="PANTHER" id="PTHR43547:SF2">
    <property type="entry name" value="HYBRID SIGNAL TRANSDUCTION HISTIDINE KINASE C"/>
    <property type="match status" value="1"/>
</dbReference>
<dbReference type="Gene3D" id="1.10.287.130">
    <property type="match status" value="1"/>
</dbReference>
<dbReference type="Gene3D" id="1.10.10.60">
    <property type="entry name" value="Homeodomain-like"/>
    <property type="match status" value="1"/>
</dbReference>
<dbReference type="Gene3D" id="2.130.10.10">
    <property type="entry name" value="YVTN repeat-like/Quinoprotein amine dehydrogenase"/>
    <property type="match status" value="2"/>
</dbReference>
<dbReference type="InterPro" id="IPR011110">
    <property type="entry name" value="Reg_prop"/>
</dbReference>
<dbReference type="EC" id="2.7.13.3" evidence="2"/>
<evidence type="ECO:0000256" key="3">
    <source>
        <dbReference type="ARBA" id="ARBA00022553"/>
    </source>
</evidence>
<dbReference type="SUPFAM" id="SSF50998">
    <property type="entry name" value="Quinoprotein alcohol dehydrogenase-like"/>
    <property type="match status" value="1"/>
</dbReference>
<reference evidence="10" key="1">
    <citation type="submission" date="2017-01" db="EMBL/GenBank/DDBJ databases">
        <authorList>
            <person name="Varghese N."/>
            <person name="Submissions S."/>
        </authorList>
    </citation>
    <scope>NUCLEOTIDE SEQUENCE [LARGE SCALE GENOMIC DNA]</scope>
    <source>
        <strain evidence="10">DSM 46698</strain>
    </source>
</reference>
<dbReference type="GO" id="GO:0043565">
    <property type="term" value="F:sequence-specific DNA binding"/>
    <property type="evidence" value="ECO:0007669"/>
    <property type="project" value="InterPro"/>
</dbReference>
<evidence type="ECO:0000259" key="6">
    <source>
        <dbReference type="PROSITE" id="PS01124"/>
    </source>
</evidence>